<accession>A0A1H7MKC3</accession>
<dbReference type="Pfam" id="PF00037">
    <property type="entry name" value="Fer4"/>
    <property type="match status" value="1"/>
</dbReference>
<feature type="domain" description="4Fe-4S ferredoxin-type" evidence="1">
    <location>
        <begin position="227"/>
        <end position="256"/>
    </location>
</feature>
<dbReference type="RefSeq" id="WP_069575464.1">
    <property type="nucleotide sequence ID" value="NZ_FOAK01000010.1"/>
</dbReference>
<proteinExistence type="predicted"/>
<dbReference type="STRING" id="190974.SAMN05216439_0012"/>
<dbReference type="EMBL" id="FOAK01000010">
    <property type="protein sequence ID" value="SEL11760.1"/>
    <property type="molecule type" value="Genomic_DNA"/>
</dbReference>
<dbReference type="Proteomes" id="UP000199506">
    <property type="component" value="Unassembled WGS sequence"/>
</dbReference>
<name>A0A1H7MKC3_9EURY</name>
<dbReference type="SUPFAM" id="SSF54862">
    <property type="entry name" value="4Fe-4S ferredoxins"/>
    <property type="match status" value="1"/>
</dbReference>
<sequence>MRRIRFVDISIFVLKYIFNWRFWIAEITKKSKIYKKFIDKMLFEEDEIVVVPNTVNINKKIESEGSEFLPTDIIKEVVKRSEDIVIMNTCLCRESNDCQDYPHDIGCIFLGPTTRKIPNHIGKKATVDEALAQIDKADEAGLTHIIGRNKIDTIWMNIRPGKGLLTICHCCPCCCLWKVYPNLDEDISDKIEKLNGVEIKLHEDNCKHCMKCLDDICMYGSISLENNKITIDYDTCKGCGLCVNACKFDAITIDYTAKTIDNIVNRIDDLIEIKEL</sequence>
<dbReference type="OrthoDB" id="23833at2157"/>
<evidence type="ECO:0000313" key="2">
    <source>
        <dbReference type="EMBL" id="SEL11760.1"/>
    </source>
</evidence>
<dbReference type="PROSITE" id="PS51379">
    <property type="entry name" value="4FE4S_FER_2"/>
    <property type="match status" value="1"/>
</dbReference>
<evidence type="ECO:0000313" key="3">
    <source>
        <dbReference type="Proteomes" id="UP000199506"/>
    </source>
</evidence>
<evidence type="ECO:0000259" key="1">
    <source>
        <dbReference type="PROSITE" id="PS51379"/>
    </source>
</evidence>
<dbReference type="Gene3D" id="3.30.70.20">
    <property type="match status" value="1"/>
</dbReference>
<gene>
    <name evidence="2" type="ORF">SAMN05216439_0012</name>
</gene>
<protein>
    <submittedName>
        <fullName evidence="2">4Fe-4S binding domain-containing protein</fullName>
    </submittedName>
</protein>
<reference evidence="2 3" key="1">
    <citation type="submission" date="2016-10" db="EMBL/GenBank/DDBJ databases">
        <authorList>
            <person name="de Groot N.N."/>
        </authorList>
    </citation>
    <scope>NUCLEOTIDE SEQUENCE [LARGE SCALE GENOMIC DNA]</scope>
    <source>
        <strain evidence="2 3">DSM 11978</strain>
    </source>
</reference>
<dbReference type="AlphaFoldDB" id="A0A1H7MKC3"/>
<organism evidence="2 3">
    <name type="scientific">Methanobrevibacter gottschalkii</name>
    <dbReference type="NCBI Taxonomy" id="190974"/>
    <lineage>
        <taxon>Archaea</taxon>
        <taxon>Methanobacteriati</taxon>
        <taxon>Methanobacteriota</taxon>
        <taxon>Methanomada group</taxon>
        <taxon>Methanobacteria</taxon>
        <taxon>Methanobacteriales</taxon>
        <taxon>Methanobacteriaceae</taxon>
        <taxon>Methanobrevibacter</taxon>
    </lineage>
</organism>
<dbReference type="InterPro" id="IPR017896">
    <property type="entry name" value="4Fe4S_Fe-S-bd"/>
</dbReference>